<evidence type="ECO:0000313" key="2">
    <source>
        <dbReference type="EMBL" id="EAY04115.1"/>
    </source>
</evidence>
<dbReference type="SUPFAM" id="SSF57997">
    <property type="entry name" value="Tropomyosin"/>
    <property type="match status" value="1"/>
</dbReference>
<dbReference type="Proteomes" id="UP000001542">
    <property type="component" value="Unassembled WGS sequence"/>
</dbReference>
<dbReference type="OrthoDB" id="10642268at2759"/>
<dbReference type="eggNOG" id="KOG1836">
    <property type="taxonomic scope" value="Eukaryota"/>
</dbReference>
<dbReference type="OMA" id="MTHAMDA"/>
<evidence type="ECO:0000313" key="3">
    <source>
        <dbReference type="Proteomes" id="UP000001542"/>
    </source>
</evidence>
<sequence>MSVADLKAKYNAVVDKNKSLKDKLATANSDIEKLTDAIKARDQAIDSRDHKIQELTQLSTDLEAKLAKANNSIISDITKELFGKNQEQEQQEVQDQSEIVAQLNQERRDLMEKVKTYENSDKANKELIEKYKKAISDLENDQKTLKDKIVDLENKKYDSVTDISSELSDLIKENNSLREQLRLSELNKTDTTKYDLLNEENKLLKKTNNDLTQQTKVLEKKIQDLQDDISKIEQYKEQISQLKGSHDETNDKYVALQRENASLQSKFDTSKKQFEDEISKLNDKLSKAQKDIDNKVKESGLSQASLNDEIQKLSQEILNLKSENTTKSQKIDSLNDELTNTKSETTRLNSLISELKQDLNHSENKGVDLTNQLHKAQGEITEYLKRINNSLNEIDSLTTIKDDLTSQNNSMQKEITNYRLSVQKLENTVSEKNKRIQNLEERAQSRFNESAELQHAYERMKAENERVKSESQESISKLQTKLDEIEKNFEEKRIALDAELVKVQNLTKQRDKMEGLKRMADRKVANLEDEKAKLVQKLSALEKDRTIKGGKSQDSSIFPGYMRKVLLQFFIQDGSTRESLISIILNLVECDDKLIRQAQRSWRDSNQIITHFFKF</sequence>
<dbReference type="STRING" id="5722.A2ETC5"/>
<dbReference type="PANTHER" id="PTHR43941">
    <property type="entry name" value="STRUCTURAL MAINTENANCE OF CHROMOSOMES PROTEIN 2"/>
    <property type="match status" value="1"/>
</dbReference>
<dbReference type="Gene3D" id="1.10.287.1490">
    <property type="match status" value="1"/>
</dbReference>
<gene>
    <name evidence="2" type="ORF">TVAG_483530</name>
</gene>
<feature type="coiled-coil region" evidence="1">
    <location>
        <begin position="3"/>
        <end position="544"/>
    </location>
</feature>
<name>A2ETC5_TRIV3</name>
<reference evidence="2" key="2">
    <citation type="journal article" date="2007" name="Science">
        <title>Draft genome sequence of the sexually transmitted pathogen Trichomonas vaginalis.</title>
        <authorList>
            <person name="Carlton J.M."/>
            <person name="Hirt R.P."/>
            <person name="Silva J.C."/>
            <person name="Delcher A.L."/>
            <person name="Schatz M."/>
            <person name="Zhao Q."/>
            <person name="Wortman J.R."/>
            <person name="Bidwell S.L."/>
            <person name="Alsmark U.C.M."/>
            <person name="Besteiro S."/>
            <person name="Sicheritz-Ponten T."/>
            <person name="Noel C.J."/>
            <person name="Dacks J.B."/>
            <person name="Foster P.G."/>
            <person name="Simillion C."/>
            <person name="Van de Peer Y."/>
            <person name="Miranda-Saavedra D."/>
            <person name="Barton G.J."/>
            <person name="Westrop G.D."/>
            <person name="Mueller S."/>
            <person name="Dessi D."/>
            <person name="Fiori P.L."/>
            <person name="Ren Q."/>
            <person name="Paulsen I."/>
            <person name="Zhang H."/>
            <person name="Bastida-Corcuera F.D."/>
            <person name="Simoes-Barbosa A."/>
            <person name="Brown M.T."/>
            <person name="Hayes R.D."/>
            <person name="Mukherjee M."/>
            <person name="Okumura C.Y."/>
            <person name="Schneider R."/>
            <person name="Smith A.J."/>
            <person name="Vanacova S."/>
            <person name="Villalvazo M."/>
            <person name="Haas B.J."/>
            <person name="Pertea M."/>
            <person name="Feldblyum T.V."/>
            <person name="Utterback T.R."/>
            <person name="Shu C.L."/>
            <person name="Osoegawa K."/>
            <person name="de Jong P.J."/>
            <person name="Hrdy I."/>
            <person name="Horvathova L."/>
            <person name="Zubacova Z."/>
            <person name="Dolezal P."/>
            <person name="Malik S.B."/>
            <person name="Logsdon J.M. Jr."/>
            <person name="Henze K."/>
            <person name="Gupta A."/>
            <person name="Wang C.C."/>
            <person name="Dunne R.L."/>
            <person name="Upcroft J.A."/>
            <person name="Upcroft P."/>
            <person name="White O."/>
            <person name="Salzberg S.L."/>
            <person name="Tang P."/>
            <person name="Chiu C.-H."/>
            <person name="Lee Y.-S."/>
            <person name="Embley T.M."/>
            <person name="Coombs G.H."/>
            <person name="Mottram J.C."/>
            <person name="Tachezy J."/>
            <person name="Fraser-Liggett C.M."/>
            <person name="Johnson P.J."/>
        </authorList>
    </citation>
    <scope>NUCLEOTIDE SEQUENCE [LARGE SCALE GENOMIC DNA]</scope>
    <source>
        <strain evidence="2">G3</strain>
    </source>
</reference>
<dbReference type="VEuPathDB" id="TrichDB:TVAG_483530"/>
<keyword evidence="1" id="KW-0175">Coiled coil</keyword>
<proteinExistence type="predicted"/>
<dbReference type="SMR" id="A2ETC5"/>
<dbReference type="VEuPathDB" id="TrichDB:TVAGG3_0620530"/>
<dbReference type="EMBL" id="DS113485">
    <property type="protein sequence ID" value="EAY04115.1"/>
    <property type="molecule type" value="Genomic_DNA"/>
</dbReference>
<accession>A2ETC5</accession>
<organism evidence="2 3">
    <name type="scientific">Trichomonas vaginalis (strain ATCC PRA-98 / G3)</name>
    <dbReference type="NCBI Taxonomy" id="412133"/>
    <lineage>
        <taxon>Eukaryota</taxon>
        <taxon>Metamonada</taxon>
        <taxon>Parabasalia</taxon>
        <taxon>Trichomonadida</taxon>
        <taxon>Trichomonadidae</taxon>
        <taxon>Trichomonas</taxon>
    </lineage>
</organism>
<dbReference type="AlphaFoldDB" id="A2ETC5"/>
<dbReference type="FunCoup" id="A2ETC5">
    <property type="interactions" value="154"/>
</dbReference>
<dbReference type="InParanoid" id="A2ETC5"/>
<evidence type="ECO:0000256" key="1">
    <source>
        <dbReference type="SAM" id="Coils"/>
    </source>
</evidence>
<reference evidence="2" key="1">
    <citation type="submission" date="2006-10" db="EMBL/GenBank/DDBJ databases">
        <authorList>
            <person name="Amadeo P."/>
            <person name="Zhao Q."/>
            <person name="Wortman J."/>
            <person name="Fraser-Liggett C."/>
            <person name="Carlton J."/>
        </authorList>
    </citation>
    <scope>NUCLEOTIDE SEQUENCE</scope>
    <source>
        <strain evidence="2">G3</strain>
    </source>
</reference>
<protein>
    <recommendedName>
        <fullName evidence="4">GRIP domain-containing protein</fullName>
    </recommendedName>
</protein>
<keyword evidence="3" id="KW-1185">Reference proteome</keyword>
<dbReference type="KEGG" id="tva:4761964"/>
<evidence type="ECO:0008006" key="4">
    <source>
        <dbReference type="Google" id="ProtNLM"/>
    </source>
</evidence>